<gene>
    <name evidence="3" type="ORF">GSOID_T00010107001</name>
</gene>
<dbReference type="InterPro" id="IPR011043">
    <property type="entry name" value="Gal_Oxase/kelch_b-propeller"/>
</dbReference>
<evidence type="ECO:0000313" key="4">
    <source>
        <dbReference type="Proteomes" id="UP000001307"/>
    </source>
</evidence>
<feature type="signal peptide" evidence="2">
    <location>
        <begin position="1"/>
        <end position="16"/>
    </location>
</feature>
<dbReference type="InterPro" id="IPR015915">
    <property type="entry name" value="Kelch-typ_b-propeller"/>
</dbReference>
<dbReference type="AlphaFoldDB" id="E4XZE3"/>
<keyword evidence="2" id="KW-0732">Signal</keyword>
<proteinExistence type="predicted"/>
<keyword evidence="1" id="KW-0175">Coiled coil</keyword>
<feature type="chain" id="PRO_5003193081" evidence="2">
    <location>
        <begin position="17"/>
        <end position="384"/>
    </location>
</feature>
<feature type="coiled-coil region" evidence="1">
    <location>
        <begin position="19"/>
        <end position="97"/>
    </location>
</feature>
<evidence type="ECO:0000313" key="3">
    <source>
        <dbReference type="EMBL" id="CBY15005.1"/>
    </source>
</evidence>
<accession>E4XZE3</accession>
<dbReference type="SUPFAM" id="SSF50965">
    <property type="entry name" value="Galactose oxidase, central domain"/>
    <property type="match status" value="1"/>
</dbReference>
<dbReference type="EMBL" id="FN653401">
    <property type="protein sequence ID" value="CBY15005.1"/>
    <property type="molecule type" value="Genomic_DNA"/>
</dbReference>
<protein>
    <submittedName>
        <fullName evidence="3">Uncharacterized protein</fullName>
    </submittedName>
</protein>
<dbReference type="Proteomes" id="UP000001307">
    <property type="component" value="Unassembled WGS sequence"/>
</dbReference>
<dbReference type="InParanoid" id="E4XZE3"/>
<dbReference type="Gene3D" id="2.120.10.80">
    <property type="entry name" value="Kelch-type beta propeller"/>
    <property type="match status" value="1"/>
</dbReference>
<evidence type="ECO:0000256" key="2">
    <source>
        <dbReference type="SAM" id="SignalP"/>
    </source>
</evidence>
<sequence length="384" mass="43241">MNFLVFGIILIEFCSAWRCTREKARIKELFRENEELQIERDQLAAGQVCNIYFDEIDEINDENDKLNLKLELKEEEIRGLKLENEKLRRQLEDASSICTTAPTETETGTSNGRLSVNFLVIPEYYESSYLIKKDGSTSAATISAPTYDFTEDVKHALVKGQLFIFGGDTDNKKIARLDGCRFNKLSARLNEDRGFDSEALSINSGSLALICFGFRDKSCETFDGTTAATTFSATWTHVHGGLGMYRNQPATVGCWNARHKKAETLSSTGWSDLPDFPKRIYEHSIVGLDNESMLLFGGVISGNWQTGIWQLKNDQWNKIGELATSASRGSAFYSGRSIYYFRFVSIQRINLNAKEELEKVELIGDPPKSSSYPVLFATTPDYCV</sequence>
<reference evidence="3" key="1">
    <citation type="journal article" date="2010" name="Science">
        <title>Plasticity of animal genome architecture unmasked by rapid evolution of a pelagic tunicate.</title>
        <authorList>
            <person name="Denoeud F."/>
            <person name="Henriet S."/>
            <person name="Mungpakdee S."/>
            <person name="Aury J.M."/>
            <person name="Da Silva C."/>
            <person name="Brinkmann H."/>
            <person name="Mikhaleva J."/>
            <person name="Olsen L.C."/>
            <person name="Jubin C."/>
            <person name="Canestro C."/>
            <person name="Bouquet J.M."/>
            <person name="Danks G."/>
            <person name="Poulain J."/>
            <person name="Campsteijn C."/>
            <person name="Adamski M."/>
            <person name="Cross I."/>
            <person name="Yadetie F."/>
            <person name="Muffato M."/>
            <person name="Louis A."/>
            <person name="Butcher S."/>
            <person name="Tsagkogeorga G."/>
            <person name="Konrad A."/>
            <person name="Singh S."/>
            <person name="Jensen M.F."/>
            <person name="Cong E.H."/>
            <person name="Eikeseth-Otteraa H."/>
            <person name="Noel B."/>
            <person name="Anthouard V."/>
            <person name="Porcel B.M."/>
            <person name="Kachouri-Lafond R."/>
            <person name="Nishino A."/>
            <person name="Ugolini M."/>
            <person name="Chourrout P."/>
            <person name="Nishida H."/>
            <person name="Aasland R."/>
            <person name="Huzurbazar S."/>
            <person name="Westhof E."/>
            <person name="Delsuc F."/>
            <person name="Lehrach H."/>
            <person name="Reinhardt R."/>
            <person name="Weissenbach J."/>
            <person name="Roy S.W."/>
            <person name="Artiguenave F."/>
            <person name="Postlethwait J.H."/>
            <person name="Manak J.R."/>
            <person name="Thompson E.M."/>
            <person name="Jaillon O."/>
            <person name="Du Pasquier L."/>
            <person name="Boudinot P."/>
            <person name="Liberles D.A."/>
            <person name="Volff J.N."/>
            <person name="Philippe H."/>
            <person name="Lenhard B."/>
            <person name="Roest Crollius H."/>
            <person name="Wincker P."/>
            <person name="Chourrout D."/>
        </authorList>
    </citation>
    <scope>NUCLEOTIDE SEQUENCE [LARGE SCALE GENOMIC DNA]</scope>
</reference>
<keyword evidence="4" id="KW-1185">Reference proteome</keyword>
<evidence type="ECO:0000256" key="1">
    <source>
        <dbReference type="SAM" id="Coils"/>
    </source>
</evidence>
<name>E4XZE3_OIKDI</name>
<organism evidence="3">
    <name type="scientific">Oikopleura dioica</name>
    <name type="common">Tunicate</name>
    <dbReference type="NCBI Taxonomy" id="34765"/>
    <lineage>
        <taxon>Eukaryota</taxon>
        <taxon>Metazoa</taxon>
        <taxon>Chordata</taxon>
        <taxon>Tunicata</taxon>
        <taxon>Appendicularia</taxon>
        <taxon>Copelata</taxon>
        <taxon>Oikopleuridae</taxon>
        <taxon>Oikopleura</taxon>
    </lineage>
</organism>